<evidence type="ECO:0000313" key="2">
    <source>
        <dbReference type="Proteomes" id="UP001272242"/>
    </source>
</evidence>
<protein>
    <recommendedName>
        <fullName evidence="3">N-formylglutamate amidohydrolase</fullName>
    </recommendedName>
</protein>
<sequence length="342" mass="37935">MSHWKRWPDDELNTKFAEIEHPDRIVYPDLNDGSPLVLACDHSGEHATPEFRVVSFLVTTYKSLAEWDPLRSAVRKRHLTDGRRMSFKALNDALRVNAFSTFLNAASHLNGVLICVGVEKGFSFPKDQLPPRQHDWTPDTLNKLVEVCVFGGLMVNGLRTKGQDVHWITDDDSTVATDKAKADASNLLGGVLHKHPDEYPQLGVGVASQFDDDLRAEDLVAIPDLAAGAYSETLTTMGKENMPTSGTGPQGAKLFLQIKSSLINSWRYDSSKPLKHMNAVIRSFNGQMLVSFGAPFSRRLRPDESAEGAPTLNAKWRRALEADLKARDIDPNEILKTMGIDT</sequence>
<organism evidence="1 2">
    <name type="scientific">Gemmata algarum</name>
    <dbReference type="NCBI Taxonomy" id="2975278"/>
    <lineage>
        <taxon>Bacteria</taxon>
        <taxon>Pseudomonadati</taxon>
        <taxon>Planctomycetota</taxon>
        <taxon>Planctomycetia</taxon>
        <taxon>Gemmatales</taxon>
        <taxon>Gemmataceae</taxon>
        <taxon>Gemmata</taxon>
    </lineage>
</organism>
<dbReference type="EMBL" id="JAXBLV010000034">
    <property type="protein sequence ID" value="MDY3558557.1"/>
    <property type="molecule type" value="Genomic_DNA"/>
</dbReference>
<gene>
    <name evidence="1" type="ORF">R5W23_005677</name>
</gene>
<proteinExistence type="predicted"/>
<comment type="caution">
    <text evidence="1">The sequence shown here is derived from an EMBL/GenBank/DDBJ whole genome shotgun (WGS) entry which is preliminary data.</text>
</comment>
<evidence type="ECO:0008006" key="3">
    <source>
        <dbReference type="Google" id="ProtNLM"/>
    </source>
</evidence>
<accession>A0ABU5EVR4</accession>
<keyword evidence="2" id="KW-1185">Reference proteome</keyword>
<reference evidence="2" key="1">
    <citation type="journal article" date="2023" name="Mar. Drugs">
        <title>Gemmata algarum, a Novel Planctomycete Isolated from an Algal Mat, Displays Antimicrobial Activity.</title>
        <authorList>
            <person name="Kumar G."/>
            <person name="Kallscheuer N."/>
            <person name="Kashif M."/>
            <person name="Ahamad S."/>
            <person name="Jagadeeshwari U."/>
            <person name="Pannikurungottu S."/>
            <person name="Haufschild T."/>
            <person name="Kabuu M."/>
            <person name="Sasikala C."/>
            <person name="Jogler C."/>
            <person name="Ramana C."/>
        </authorList>
    </citation>
    <scope>NUCLEOTIDE SEQUENCE [LARGE SCALE GENOMIC DNA]</scope>
    <source>
        <strain evidence="2">JC673</strain>
    </source>
</reference>
<name>A0ABU5EVR4_9BACT</name>
<evidence type="ECO:0000313" key="1">
    <source>
        <dbReference type="EMBL" id="MDY3558557.1"/>
    </source>
</evidence>
<dbReference type="RefSeq" id="WP_320685462.1">
    <property type="nucleotide sequence ID" value="NZ_JAXBLV010000034.1"/>
</dbReference>
<dbReference type="Proteomes" id="UP001272242">
    <property type="component" value="Unassembled WGS sequence"/>
</dbReference>